<dbReference type="Pfam" id="PF00657">
    <property type="entry name" value="Lipase_GDSL"/>
    <property type="match status" value="1"/>
</dbReference>
<dbReference type="SUPFAM" id="SSF52266">
    <property type="entry name" value="SGNH hydrolase"/>
    <property type="match status" value="1"/>
</dbReference>
<keyword evidence="5" id="KW-1133">Transmembrane helix</keyword>
<keyword evidence="4" id="KW-0325">Glycoprotein</keyword>
<dbReference type="AlphaFoldDB" id="C6TJX2"/>
<proteinExistence type="evidence at transcript level"/>
<dbReference type="EMBL" id="BT097974">
    <property type="protein sequence ID" value="ACU23212.1"/>
    <property type="molecule type" value="mRNA"/>
</dbReference>
<dbReference type="InterPro" id="IPR001087">
    <property type="entry name" value="GDSL"/>
</dbReference>
<evidence type="ECO:0000256" key="3">
    <source>
        <dbReference type="ARBA" id="ARBA00022801"/>
    </source>
</evidence>
<keyword evidence="2" id="KW-0732">Signal</keyword>
<keyword evidence="5" id="KW-0812">Transmembrane</keyword>
<evidence type="ECO:0000256" key="5">
    <source>
        <dbReference type="SAM" id="Phobius"/>
    </source>
</evidence>
<organism evidence="6">
    <name type="scientific">Glycine max</name>
    <name type="common">Soybean</name>
    <name type="synonym">Glycine hispida</name>
    <dbReference type="NCBI Taxonomy" id="3847"/>
    <lineage>
        <taxon>Eukaryota</taxon>
        <taxon>Viridiplantae</taxon>
        <taxon>Streptophyta</taxon>
        <taxon>Embryophyta</taxon>
        <taxon>Tracheophyta</taxon>
        <taxon>Spermatophyta</taxon>
        <taxon>Magnoliopsida</taxon>
        <taxon>eudicotyledons</taxon>
        <taxon>Gunneridae</taxon>
        <taxon>Pentapetalae</taxon>
        <taxon>rosids</taxon>
        <taxon>fabids</taxon>
        <taxon>Fabales</taxon>
        <taxon>Fabaceae</taxon>
        <taxon>Papilionoideae</taxon>
        <taxon>50 kb inversion clade</taxon>
        <taxon>NPAAA clade</taxon>
        <taxon>indigoferoid/millettioid clade</taxon>
        <taxon>Phaseoleae</taxon>
        <taxon>Glycine</taxon>
        <taxon>Glycine subgen. Soja</taxon>
    </lineage>
</organism>
<dbReference type="CDD" id="cd01837">
    <property type="entry name" value="SGNH_plant_lipase_like"/>
    <property type="match status" value="1"/>
</dbReference>
<keyword evidence="5" id="KW-0472">Membrane</keyword>
<dbReference type="PANTHER" id="PTHR22835:SF509">
    <property type="entry name" value="GDSL-LIKE LIPASE_ACYLHYDROLASE"/>
    <property type="match status" value="1"/>
</dbReference>
<accession>C6TJX2</accession>
<dbReference type="Gene3D" id="3.40.50.1110">
    <property type="entry name" value="SGNH hydrolase"/>
    <property type="match status" value="1"/>
</dbReference>
<sequence length="405" mass="43985">MMGTLKVSNSSLYIFSKFLVICMVMMISLVDSSYSLCDFEAIFNFGDSNSDTGGFHTSFPAQPAPYGMTYFKKPVGRASDGRLIVDFLAQGLGLPYLSPYLQSIGSDYTHGANFASSASTVIPPTTSFSVSGLSPFSLSVQLRQMEQFKAKVDEFHQTGTRISSGTKIPSPDIFGKALYTFYIGQNDFTSKIAATGSIDGVRGSLPHIVSQINAAIKELYAQGGRAFMVFNLGPVGCYPGYLVELPHATSDYDEFGCIVSHNNAVNDYNKLLRDTLTQTGESLVDASLIYADTHSALLELFHHPTFYGLKYNTRTCCGYGGGVYNFNPKILCGHMLTSACDEPQNYVSWDGIHFTEAANKIVAHAILNGSLFILLSLFINTAISNLLVGPVLAARGLSYLPIKLF</sequence>
<reference evidence="6" key="1">
    <citation type="submission" date="2009-08" db="EMBL/GenBank/DDBJ databases">
        <authorList>
            <person name="Cheung F."/>
            <person name="Xiao Y."/>
            <person name="Chan A."/>
            <person name="Moskal W."/>
            <person name="Town C.D."/>
        </authorList>
    </citation>
    <scope>NUCLEOTIDE SEQUENCE</scope>
</reference>
<evidence type="ECO:0000256" key="4">
    <source>
        <dbReference type="ARBA" id="ARBA00023180"/>
    </source>
</evidence>
<feature type="transmembrane region" description="Helical" evidence="5">
    <location>
        <begin position="12"/>
        <end position="30"/>
    </location>
</feature>
<dbReference type="InterPro" id="IPR036514">
    <property type="entry name" value="SGNH_hydro_sf"/>
</dbReference>
<name>C6TJX2_SOYBN</name>
<comment type="similarity">
    <text evidence="1">Belongs to the 'GDSL' lipolytic enzyme family.</text>
</comment>
<dbReference type="GO" id="GO:0016788">
    <property type="term" value="F:hydrolase activity, acting on ester bonds"/>
    <property type="evidence" value="ECO:0007669"/>
    <property type="project" value="InterPro"/>
</dbReference>
<dbReference type="ExpressionAtlas" id="C6TJX2">
    <property type="expression patterns" value="baseline and differential"/>
</dbReference>
<dbReference type="InterPro" id="IPR035669">
    <property type="entry name" value="SGNH_plant_lipase-like"/>
</dbReference>
<evidence type="ECO:0000313" key="6">
    <source>
        <dbReference type="EMBL" id="ACU23212.1"/>
    </source>
</evidence>
<protein>
    <submittedName>
        <fullName evidence="6">Uncharacterized protein</fullName>
    </submittedName>
</protein>
<dbReference type="PANTHER" id="PTHR22835">
    <property type="entry name" value="ZINC FINGER FYVE DOMAIN CONTAINING PROTEIN"/>
    <property type="match status" value="1"/>
</dbReference>
<evidence type="ECO:0000256" key="2">
    <source>
        <dbReference type="ARBA" id="ARBA00022729"/>
    </source>
</evidence>
<keyword evidence="3" id="KW-0378">Hydrolase</keyword>
<evidence type="ECO:0000256" key="1">
    <source>
        <dbReference type="ARBA" id="ARBA00008668"/>
    </source>
</evidence>